<evidence type="ECO:0000313" key="8">
    <source>
        <dbReference type="Proteomes" id="UP001151760"/>
    </source>
</evidence>
<keyword evidence="4" id="KW-0862">Zinc</keyword>
<dbReference type="Gene3D" id="4.10.60.10">
    <property type="entry name" value="Zinc finger, CCHC-type"/>
    <property type="match status" value="1"/>
</dbReference>
<protein>
    <submittedName>
        <fullName evidence="7">Retrovirus-related pol polyprotein from transposon TNT 1-94</fullName>
    </submittedName>
</protein>
<dbReference type="EMBL" id="BQNB010017827">
    <property type="protein sequence ID" value="GJT67641.1"/>
    <property type="molecule type" value="Genomic_DNA"/>
</dbReference>
<dbReference type="InterPro" id="IPR039537">
    <property type="entry name" value="Retrotran_Ty1/copia-like"/>
</dbReference>
<evidence type="ECO:0000256" key="2">
    <source>
        <dbReference type="ARBA" id="ARBA00022723"/>
    </source>
</evidence>
<evidence type="ECO:0000256" key="5">
    <source>
        <dbReference type="SAM" id="Coils"/>
    </source>
</evidence>
<dbReference type="InterPro" id="IPR025724">
    <property type="entry name" value="GAG-pre-integrase_dom"/>
</dbReference>
<feature type="coiled-coil region" evidence="5">
    <location>
        <begin position="322"/>
        <end position="356"/>
    </location>
</feature>
<dbReference type="InterPro" id="IPR036875">
    <property type="entry name" value="Znf_CCHC_sf"/>
</dbReference>
<reference evidence="7" key="2">
    <citation type="submission" date="2022-01" db="EMBL/GenBank/DDBJ databases">
        <authorList>
            <person name="Yamashiro T."/>
            <person name="Shiraishi A."/>
            <person name="Satake H."/>
            <person name="Nakayama K."/>
        </authorList>
    </citation>
    <scope>NUCLEOTIDE SEQUENCE</scope>
</reference>
<dbReference type="PROSITE" id="PS50158">
    <property type="entry name" value="ZF_CCHC"/>
    <property type="match status" value="1"/>
</dbReference>
<dbReference type="Pfam" id="PF25597">
    <property type="entry name" value="SH3_retrovirus"/>
    <property type="match status" value="1"/>
</dbReference>
<dbReference type="SUPFAM" id="SSF53098">
    <property type="entry name" value="Ribonuclease H-like"/>
    <property type="match status" value="1"/>
</dbReference>
<keyword evidence="3" id="KW-0378">Hydrolase</keyword>
<evidence type="ECO:0000256" key="3">
    <source>
        <dbReference type="ARBA" id="ARBA00022801"/>
    </source>
</evidence>
<dbReference type="InterPro" id="IPR057670">
    <property type="entry name" value="SH3_retrovirus"/>
</dbReference>
<dbReference type="PANTHER" id="PTHR42648:SF18">
    <property type="entry name" value="RETROTRANSPOSON, UNCLASSIFIED-LIKE PROTEIN"/>
    <property type="match status" value="1"/>
</dbReference>
<evidence type="ECO:0000256" key="4">
    <source>
        <dbReference type="PROSITE-ProRule" id="PRU00047"/>
    </source>
</evidence>
<keyword evidence="4" id="KW-0863">Zinc-finger</keyword>
<proteinExistence type="predicted"/>
<dbReference type="InterPro" id="IPR012337">
    <property type="entry name" value="RNaseH-like_sf"/>
</dbReference>
<name>A0ABQ5FW82_9ASTR</name>
<organism evidence="7 8">
    <name type="scientific">Tanacetum coccineum</name>
    <dbReference type="NCBI Taxonomy" id="301880"/>
    <lineage>
        <taxon>Eukaryota</taxon>
        <taxon>Viridiplantae</taxon>
        <taxon>Streptophyta</taxon>
        <taxon>Embryophyta</taxon>
        <taxon>Tracheophyta</taxon>
        <taxon>Spermatophyta</taxon>
        <taxon>Magnoliopsida</taxon>
        <taxon>eudicotyledons</taxon>
        <taxon>Gunneridae</taxon>
        <taxon>Pentapetalae</taxon>
        <taxon>asterids</taxon>
        <taxon>campanulids</taxon>
        <taxon>Asterales</taxon>
        <taxon>Asteraceae</taxon>
        <taxon>Asteroideae</taxon>
        <taxon>Anthemideae</taxon>
        <taxon>Anthemidinae</taxon>
        <taxon>Tanacetum</taxon>
    </lineage>
</organism>
<sequence>MWYSITKGPYVRPMITNLDDPHNEIPEPISKMTKANRKRYTADVKAHEGESLDSVYKRLSTLVNVMDRNDVRPIKNQAVINDGRVDIQTKNAGYGGNGNRNVGRQNRNQAANAGNGPIQQIDEGNQIVQRVPRTESNPESENVQCYNCNARGHYARDCSKPKVRDAKYFKEHMLLAMKDEAEGTLNDEENNFMLDNAYGDETLEELTVVVLMIARIQPADDNAKNEPKYDAEAVSELAKKAFKARENSNLKDIVDLNDKLSSHDRIVYKMGQSIQTIHMLGKRSNKVYDPFLKAGLGYQNPERLKKAIAAQPKMYDGERLHNTKLIIDSQDSEETLKDAEERVKAKKVSNSEVKADSRVKRALFTSLIAAKSRNLGATFVVAKSRFSVAKTPTTTNKVSSASSLSPDSSQSRTLSNYMKNKIATSKKWQKWFEHQQSFNWSPKSKTTQLTPSVSKSSTSVIQLVLWIVDSRCSKHMTGNLQLLRNFVEKFMGTVRFKNDHFAAITRYGDYVQGNLTICHVYYVEGLRHNLFLVRQFCDRDLEIAFRSNTCYVRNLEGEDLLTGSCNSNLYTISISDLAASSPVCLMSKAASTKSWLWHRRLSYLNFGTINHLTKNDLVDGLPKFKYDKDHLCSVCEQGKSKKAYFPPKLVPNDYSRYTWVCFLHTKDEDPDMIINFITQILWSLKAQVLKVWSNNGTEFKMRNCGLEAARTMLIFSKTPKFVWAEAIATACFTQNRSLVHIRYNKTPYELIKGRKPNVQYFHVFGSLCYPTNDHDDLGKMKPKADIGIFIGYSESSRGFCIYNHQTKNIMETIHVKFDELATMASECNNLGPSFNCSNFQDSLEDSQSVPSKEDLDNLFAPLYEEYYATRTPDMLNDFAANNLDNEDIPSSSSIVVEEDEAHQIVTSLEELVANEPKTLVSNENTNELVQEALQYLTEMSSTIHFILLNIIAVKWLWKNKTDAENMIIRNKSRLVAKGYGQKEGIDFEESFAPVARLEAVRIFVAYAAHKNFPIYQMDVKTAFLNGPLKEEVFVS</sequence>
<dbReference type="Pfam" id="PF07727">
    <property type="entry name" value="RVT_2"/>
    <property type="match status" value="1"/>
</dbReference>
<evidence type="ECO:0000313" key="7">
    <source>
        <dbReference type="EMBL" id="GJT67641.1"/>
    </source>
</evidence>
<dbReference type="Proteomes" id="UP001151760">
    <property type="component" value="Unassembled WGS sequence"/>
</dbReference>
<keyword evidence="8" id="KW-1185">Reference proteome</keyword>
<gene>
    <name evidence="7" type="ORF">Tco_1019121</name>
</gene>
<dbReference type="InterPro" id="IPR013103">
    <property type="entry name" value="RVT_2"/>
</dbReference>
<dbReference type="PANTHER" id="PTHR42648">
    <property type="entry name" value="TRANSPOSASE, PUTATIVE-RELATED"/>
    <property type="match status" value="1"/>
</dbReference>
<reference evidence="7" key="1">
    <citation type="journal article" date="2022" name="Int. J. Mol. Sci.">
        <title>Draft Genome of Tanacetum Coccineum: Genomic Comparison of Closely Related Tanacetum-Family Plants.</title>
        <authorList>
            <person name="Yamashiro T."/>
            <person name="Shiraishi A."/>
            <person name="Nakayama K."/>
            <person name="Satake H."/>
        </authorList>
    </citation>
    <scope>NUCLEOTIDE SEQUENCE</scope>
</reference>
<dbReference type="SMART" id="SM00343">
    <property type="entry name" value="ZnF_C2HC"/>
    <property type="match status" value="1"/>
</dbReference>
<keyword evidence="1" id="KW-0645">Protease</keyword>
<feature type="domain" description="CCHC-type" evidence="6">
    <location>
        <begin position="145"/>
        <end position="160"/>
    </location>
</feature>
<evidence type="ECO:0000259" key="6">
    <source>
        <dbReference type="PROSITE" id="PS50158"/>
    </source>
</evidence>
<dbReference type="Pfam" id="PF22936">
    <property type="entry name" value="Pol_BBD"/>
    <property type="match status" value="1"/>
</dbReference>
<keyword evidence="5" id="KW-0175">Coiled coil</keyword>
<dbReference type="Pfam" id="PF13976">
    <property type="entry name" value="gag_pre-integrs"/>
    <property type="match status" value="1"/>
</dbReference>
<dbReference type="InterPro" id="IPR001878">
    <property type="entry name" value="Znf_CCHC"/>
</dbReference>
<accession>A0ABQ5FW82</accession>
<evidence type="ECO:0000256" key="1">
    <source>
        <dbReference type="ARBA" id="ARBA00022670"/>
    </source>
</evidence>
<dbReference type="Pfam" id="PF00098">
    <property type="entry name" value="zf-CCHC"/>
    <property type="match status" value="1"/>
</dbReference>
<dbReference type="InterPro" id="IPR054722">
    <property type="entry name" value="PolX-like_BBD"/>
</dbReference>
<keyword evidence="2" id="KW-0479">Metal-binding</keyword>
<comment type="caution">
    <text evidence="7">The sequence shown here is derived from an EMBL/GenBank/DDBJ whole genome shotgun (WGS) entry which is preliminary data.</text>
</comment>
<dbReference type="SUPFAM" id="SSF57756">
    <property type="entry name" value="Retrovirus zinc finger-like domains"/>
    <property type="match status" value="1"/>
</dbReference>